<dbReference type="InterPro" id="IPR013815">
    <property type="entry name" value="ATP_grasp_subdomain_1"/>
</dbReference>
<evidence type="ECO:0000256" key="6">
    <source>
        <dbReference type="SAM" id="MobiDB-lite"/>
    </source>
</evidence>
<feature type="region of interest" description="Disordered" evidence="6">
    <location>
        <begin position="19"/>
        <end position="55"/>
    </location>
</feature>
<accession>A0A834EM65</accession>
<dbReference type="GO" id="GO:0007269">
    <property type="term" value="P:neurotransmitter secretion"/>
    <property type="evidence" value="ECO:0007669"/>
    <property type="project" value="InterPro"/>
</dbReference>
<dbReference type="PRINTS" id="PR01368">
    <property type="entry name" value="SYNAPSIN"/>
</dbReference>
<dbReference type="InterPro" id="IPR016185">
    <property type="entry name" value="PreATP-grasp_dom_sf"/>
</dbReference>
<evidence type="ECO:0000313" key="10">
    <source>
        <dbReference type="Proteomes" id="UP000664940"/>
    </source>
</evidence>
<feature type="compositionally biased region" description="Pro residues" evidence="6">
    <location>
        <begin position="414"/>
        <end position="428"/>
    </location>
</feature>
<feature type="region of interest" description="Disordered" evidence="6">
    <location>
        <begin position="373"/>
        <end position="447"/>
    </location>
</feature>
<dbReference type="SUPFAM" id="SSF56059">
    <property type="entry name" value="Glutathione synthetase ATP-binding domain-like"/>
    <property type="match status" value="1"/>
</dbReference>
<evidence type="ECO:0000259" key="7">
    <source>
        <dbReference type="Pfam" id="PF02078"/>
    </source>
</evidence>
<evidence type="ECO:0000313" key="9">
    <source>
        <dbReference type="EMBL" id="KAF6122001.1"/>
    </source>
</evidence>
<dbReference type="PANTHER" id="PTHR10841">
    <property type="entry name" value="SYNAPSIN"/>
    <property type="match status" value="1"/>
</dbReference>
<sequence length="447" mass="49402">MNFLRRRLSDSSFVANLPNGYMTDLQRPDTSTSSPASPAMERRHPQPLAASFSSPGSSLFSSFSSAMKQTAQGPPAGLLEPLGPSTPVVQRPRILLVIDDAHTDWAKYFHGKKANGEIEIRVEQAEFSELNLAAYVTGGCMVDMQVVRNGTKVVRSFKPDFILVRQHAYSMALGEDYRSLVIGLQYGGLPAVNSLYSVYNFCSKPWVFSQLIKIFHCLGPEKFPLVEQTFFPNHKPMLTAPRFPVVVKLGHAHAGMGKIKVENQHDYQDITSMVAMAKTYATTEAFIDSKYDIRIQKIGSNYKAYMRTSISGNWKANTGSAMLEQVAMTERYRLWVDSCSEMFGGLDICAVKAVHSKDGRDYIIEVREEAEVLRPGPAPTQAGRRARGEEPMGGPQHGQLWPDLQPGHVRPPLASRPPPSHPSPPPPSGESKAFVPRGSKLPSELRT</sequence>
<dbReference type="Gene3D" id="3.30.470.20">
    <property type="entry name" value="ATP-grasp fold, B domain"/>
    <property type="match status" value="1"/>
</dbReference>
<dbReference type="PROSITE" id="PS00415">
    <property type="entry name" value="SYNAPSIN_1"/>
    <property type="match status" value="1"/>
</dbReference>
<dbReference type="FunFam" id="3.40.50.20:FF:000008">
    <property type="entry name" value="Synapsin III"/>
    <property type="match status" value="1"/>
</dbReference>
<gene>
    <name evidence="9" type="ORF">HJG60_018435</name>
</gene>
<keyword evidence="3" id="KW-0597">Phosphoprotein</keyword>
<comment type="subcellular location">
    <subcellularLocation>
        <location evidence="1">Cytoplasmic vesicle</location>
        <location evidence="1">Secretory vesicle</location>
        <location evidence="1">Synaptic vesicle</location>
    </subcellularLocation>
</comment>
<reference evidence="9 10" key="1">
    <citation type="journal article" date="2020" name="Nature">
        <title>Six reference-quality genomes reveal evolution of bat adaptations.</title>
        <authorList>
            <person name="Jebb D."/>
            <person name="Huang Z."/>
            <person name="Pippel M."/>
            <person name="Hughes G.M."/>
            <person name="Lavrichenko K."/>
            <person name="Devanna P."/>
            <person name="Winkler S."/>
            <person name="Jermiin L.S."/>
            <person name="Skirmuntt E.C."/>
            <person name="Katzourakis A."/>
            <person name="Burkitt-Gray L."/>
            <person name="Ray D.A."/>
            <person name="Sullivan K.A.M."/>
            <person name="Roscito J.G."/>
            <person name="Kirilenko B.M."/>
            <person name="Davalos L.M."/>
            <person name="Corthals A.P."/>
            <person name="Power M.L."/>
            <person name="Jones G."/>
            <person name="Ransome R.D."/>
            <person name="Dechmann D.K.N."/>
            <person name="Locatelli A.G."/>
            <person name="Puechmaille S.J."/>
            <person name="Fedrigo O."/>
            <person name="Jarvis E.D."/>
            <person name="Hiller M."/>
            <person name="Vernes S.C."/>
            <person name="Myers E.W."/>
            <person name="Teeling E.C."/>
        </authorList>
    </citation>
    <scope>NUCLEOTIDE SEQUENCE [LARGE SCALE GENOMIC DNA]</scope>
    <source>
        <strain evidence="9">Bat1K_MPI-CBG_1</strain>
    </source>
</reference>
<comment type="similarity">
    <text evidence="2">Belongs to the synapsin family.</text>
</comment>
<dbReference type="Gene3D" id="3.40.50.20">
    <property type="match status" value="1"/>
</dbReference>
<dbReference type="AlphaFoldDB" id="A0A834EM65"/>
<dbReference type="InterPro" id="IPR001359">
    <property type="entry name" value="Synapsin"/>
</dbReference>
<dbReference type="InterPro" id="IPR020898">
    <property type="entry name" value="Synapsin_ATP-bd_dom"/>
</dbReference>
<organism evidence="9 10">
    <name type="scientific">Phyllostomus discolor</name>
    <name type="common">pale spear-nosed bat</name>
    <dbReference type="NCBI Taxonomy" id="89673"/>
    <lineage>
        <taxon>Eukaryota</taxon>
        <taxon>Metazoa</taxon>
        <taxon>Chordata</taxon>
        <taxon>Craniata</taxon>
        <taxon>Vertebrata</taxon>
        <taxon>Euteleostomi</taxon>
        <taxon>Mammalia</taxon>
        <taxon>Eutheria</taxon>
        <taxon>Laurasiatheria</taxon>
        <taxon>Chiroptera</taxon>
        <taxon>Yangochiroptera</taxon>
        <taxon>Phyllostomidae</taxon>
        <taxon>Phyllostominae</taxon>
        <taxon>Phyllostomus</taxon>
    </lineage>
</organism>
<protein>
    <submittedName>
        <fullName evidence="9">Synapsin III</fullName>
    </submittedName>
</protein>
<evidence type="ECO:0000256" key="5">
    <source>
        <dbReference type="ARBA" id="ARBA00023329"/>
    </source>
</evidence>
<proteinExistence type="inferred from homology"/>
<dbReference type="FunFam" id="3.30.470.20:FF:000042">
    <property type="entry name" value="Synapsin III"/>
    <property type="match status" value="1"/>
</dbReference>
<dbReference type="Pfam" id="PF02078">
    <property type="entry name" value="Synapsin"/>
    <property type="match status" value="1"/>
</dbReference>
<feature type="domain" description="Synapsin pre-ATP-grasp" evidence="7">
    <location>
        <begin position="90"/>
        <end position="191"/>
    </location>
</feature>
<dbReference type="PROSITE" id="PS00416">
    <property type="entry name" value="SYNAPSIN_2"/>
    <property type="match status" value="1"/>
</dbReference>
<dbReference type="Pfam" id="PF10581">
    <property type="entry name" value="Synapsin_N"/>
    <property type="match status" value="1"/>
</dbReference>
<keyword evidence="4" id="KW-0770">Synapse</keyword>
<dbReference type="Gene3D" id="3.30.1490.20">
    <property type="entry name" value="ATP-grasp fold, A domain"/>
    <property type="match status" value="1"/>
</dbReference>
<dbReference type="InterPro" id="IPR020897">
    <property type="entry name" value="Synapsin_pre-ATP-grasp_dom"/>
</dbReference>
<comment type="caution">
    <text evidence="9">The sequence shown here is derived from an EMBL/GenBank/DDBJ whole genome shotgun (WGS) entry which is preliminary data.</text>
</comment>
<evidence type="ECO:0000256" key="3">
    <source>
        <dbReference type="ARBA" id="ARBA00022553"/>
    </source>
</evidence>
<feature type="domain" description="Synapsin ATP-binding" evidence="8">
    <location>
        <begin position="193"/>
        <end position="368"/>
    </location>
</feature>
<name>A0A834EM65_9CHIR</name>
<keyword evidence="5" id="KW-0968">Cytoplasmic vesicle</keyword>
<evidence type="ECO:0000256" key="4">
    <source>
        <dbReference type="ARBA" id="ARBA00023018"/>
    </source>
</evidence>
<evidence type="ECO:0000259" key="8">
    <source>
        <dbReference type="Pfam" id="PF02750"/>
    </source>
</evidence>
<dbReference type="EMBL" id="JABVXQ010000003">
    <property type="protein sequence ID" value="KAF6122001.1"/>
    <property type="molecule type" value="Genomic_DNA"/>
</dbReference>
<evidence type="ECO:0000256" key="1">
    <source>
        <dbReference type="ARBA" id="ARBA00004234"/>
    </source>
</evidence>
<evidence type="ECO:0000256" key="2">
    <source>
        <dbReference type="ARBA" id="ARBA00008243"/>
    </source>
</evidence>
<dbReference type="Proteomes" id="UP000664940">
    <property type="component" value="Unassembled WGS sequence"/>
</dbReference>
<dbReference type="InterPro" id="IPR019736">
    <property type="entry name" value="Synapsin_P_site"/>
</dbReference>
<dbReference type="Pfam" id="PF02750">
    <property type="entry name" value="Synapsin_C"/>
    <property type="match status" value="1"/>
</dbReference>
<dbReference type="InterPro" id="IPR019735">
    <property type="entry name" value="Synapsin_CS"/>
</dbReference>
<dbReference type="FunFam" id="3.30.1490.20:FF:000008">
    <property type="entry name" value="Synapsin I"/>
    <property type="match status" value="1"/>
</dbReference>
<dbReference type="GO" id="GO:0030672">
    <property type="term" value="C:synaptic vesicle membrane"/>
    <property type="evidence" value="ECO:0007669"/>
    <property type="project" value="TreeGrafter"/>
</dbReference>
<feature type="compositionally biased region" description="Low complexity" evidence="6">
    <location>
        <begin position="30"/>
        <end position="39"/>
    </location>
</feature>
<dbReference type="GO" id="GO:0005524">
    <property type="term" value="F:ATP binding"/>
    <property type="evidence" value="ECO:0007669"/>
    <property type="project" value="InterPro"/>
</dbReference>
<dbReference type="SUPFAM" id="SSF52440">
    <property type="entry name" value="PreATP-grasp domain"/>
    <property type="match status" value="1"/>
</dbReference>
<dbReference type="PANTHER" id="PTHR10841:SF27">
    <property type="entry name" value="SYNAPSIN-3"/>
    <property type="match status" value="1"/>
</dbReference>